<organism evidence="2 3">
    <name type="scientific">Corallococcus carmarthensis</name>
    <dbReference type="NCBI Taxonomy" id="2316728"/>
    <lineage>
        <taxon>Bacteria</taxon>
        <taxon>Pseudomonadati</taxon>
        <taxon>Myxococcota</taxon>
        <taxon>Myxococcia</taxon>
        <taxon>Myxococcales</taxon>
        <taxon>Cystobacterineae</taxon>
        <taxon>Myxococcaceae</taxon>
        <taxon>Corallococcus</taxon>
    </lineage>
</organism>
<evidence type="ECO:0000313" key="2">
    <source>
        <dbReference type="EMBL" id="RKG99743.1"/>
    </source>
</evidence>
<evidence type="ECO:0000313" key="3">
    <source>
        <dbReference type="Proteomes" id="UP000268313"/>
    </source>
</evidence>
<dbReference type="AlphaFoldDB" id="A0A3A8KD71"/>
<evidence type="ECO:0000256" key="1">
    <source>
        <dbReference type="SAM" id="MobiDB-lite"/>
    </source>
</evidence>
<dbReference type="EMBL" id="RAWE01000107">
    <property type="protein sequence ID" value="RKG99743.1"/>
    <property type="molecule type" value="Genomic_DNA"/>
</dbReference>
<reference evidence="3" key="1">
    <citation type="submission" date="2018-09" db="EMBL/GenBank/DDBJ databases">
        <authorList>
            <person name="Livingstone P.G."/>
            <person name="Whitworth D.E."/>
        </authorList>
    </citation>
    <scope>NUCLEOTIDE SEQUENCE [LARGE SCALE GENOMIC DNA]</scope>
    <source>
        <strain evidence="3">CA043D</strain>
    </source>
</reference>
<accession>A0A3A8KD71</accession>
<evidence type="ECO:0008006" key="4">
    <source>
        <dbReference type="Google" id="ProtNLM"/>
    </source>
</evidence>
<feature type="compositionally biased region" description="Polar residues" evidence="1">
    <location>
        <begin position="35"/>
        <end position="46"/>
    </location>
</feature>
<dbReference type="SUPFAM" id="SSF53474">
    <property type="entry name" value="alpha/beta-Hydrolases"/>
    <property type="match status" value="1"/>
</dbReference>
<feature type="region of interest" description="Disordered" evidence="1">
    <location>
        <begin position="1"/>
        <end position="50"/>
    </location>
</feature>
<dbReference type="OrthoDB" id="5493525at2"/>
<name>A0A3A8KD71_9BACT</name>
<gene>
    <name evidence="2" type="ORF">D7X32_25570</name>
</gene>
<dbReference type="InterPro" id="IPR029058">
    <property type="entry name" value="AB_hydrolase_fold"/>
</dbReference>
<comment type="caution">
    <text evidence="2">The sequence shown here is derived from an EMBL/GenBank/DDBJ whole genome shotgun (WGS) entry which is preliminary data.</text>
</comment>
<dbReference type="RefSeq" id="WP_120605187.1">
    <property type="nucleotide sequence ID" value="NZ_JABFJX010000067.1"/>
</dbReference>
<protein>
    <recommendedName>
        <fullName evidence="4">DUF676 domain-containing protein</fullName>
    </recommendedName>
</protein>
<sequence>MSTIDRTRSLAVPSSTPKTAAEPLAKKPAPHQPAFQKSSFEQSPSRAATSTAKLAGAAQAAPAQKNGLLGGLIDAAVGGIKDIPRFVEMGANVFNATTVKEITSLFGGEKPDRAQDGMFVGAGGKTLPATTKLGDVPGVTPKNNPNPDKTILYVNGIMTPTAGQLGEMQALADTSGAKVVGIHNATEGLVKDLAQCVTDKLDKGKNPAVDTLADTLYSELKAGRDVHLVGYSQGGLITARALNDVAKRLRVEDGLSPAQVEAKMSHLQVETFGAASTKYPDGPQYVHYVNNADPVPTLTGLGGDVDPLAFLKDAGKGAVVHRFTDGNLNPISNHMLDTLYLKHRVDFDQARQNQF</sequence>
<proteinExistence type="predicted"/>
<keyword evidence="3" id="KW-1185">Reference proteome</keyword>
<dbReference type="Proteomes" id="UP000268313">
    <property type="component" value="Unassembled WGS sequence"/>
</dbReference>